<dbReference type="PANTHER" id="PTHR18895">
    <property type="entry name" value="HEMK METHYLTRANSFERASE"/>
    <property type="match status" value="1"/>
</dbReference>
<dbReference type="Proteomes" id="UP001519504">
    <property type="component" value="Unassembled WGS sequence"/>
</dbReference>
<comment type="caution">
    <text evidence="5">Lacks conserved residue(s) required for the propagation of feature annotation.</text>
</comment>
<dbReference type="NCBIfam" id="TIGR03534">
    <property type="entry name" value="RF_mod_PrmC"/>
    <property type="match status" value="1"/>
</dbReference>
<evidence type="ECO:0000256" key="1">
    <source>
        <dbReference type="ARBA" id="ARBA00022603"/>
    </source>
</evidence>
<dbReference type="InterPro" id="IPR029063">
    <property type="entry name" value="SAM-dependent_MTases_sf"/>
</dbReference>
<dbReference type="Gene3D" id="1.10.8.10">
    <property type="entry name" value="DNA helicase RuvA subunit, C-terminal domain"/>
    <property type="match status" value="1"/>
</dbReference>
<dbReference type="InterPro" id="IPR002052">
    <property type="entry name" value="DNA_methylase_N6_adenine_CS"/>
</dbReference>
<dbReference type="InterPro" id="IPR019874">
    <property type="entry name" value="RF_methyltr_PrmC"/>
</dbReference>
<dbReference type="GO" id="GO:0032259">
    <property type="term" value="P:methylation"/>
    <property type="evidence" value="ECO:0007669"/>
    <property type="project" value="UniProtKB-KW"/>
</dbReference>
<evidence type="ECO:0000256" key="3">
    <source>
        <dbReference type="ARBA" id="ARBA00022691"/>
    </source>
</evidence>
<keyword evidence="2 5" id="KW-0808">Transferase</keyword>
<dbReference type="InterPro" id="IPR007848">
    <property type="entry name" value="Small_mtfrase_dom"/>
</dbReference>
<feature type="domain" description="Release factor glutamine methyltransferase N-terminal" evidence="8">
    <location>
        <begin position="42"/>
        <end position="114"/>
    </location>
</feature>
<evidence type="ECO:0000256" key="6">
    <source>
        <dbReference type="SAM" id="MobiDB-lite"/>
    </source>
</evidence>
<accession>A0ABS5QZE2</accession>
<evidence type="ECO:0000256" key="5">
    <source>
        <dbReference type="HAMAP-Rule" id="MF_02126"/>
    </source>
</evidence>
<dbReference type="RefSeq" id="WP_213808841.1">
    <property type="nucleotide sequence ID" value="NZ_JAAMFK010000003.1"/>
</dbReference>
<feature type="binding site" evidence="5">
    <location>
        <position position="186"/>
    </location>
    <ligand>
        <name>S-adenosyl-L-methionine</name>
        <dbReference type="ChEBI" id="CHEBI:59789"/>
    </ligand>
</feature>
<dbReference type="InterPro" id="IPR004556">
    <property type="entry name" value="HemK-like"/>
</dbReference>
<dbReference type="EMBL" id="JAAMFK010000003">
    <property type="protein sequence ID" value="MBS9338556.1"/>
    <property type="molecule type" value="Genomic_DNA"/>
</dbReference>
<feature type="region of interest" description="Disordered" evidence="6">
    <location>
        <begin position="1"/>
        <end position="32"/>
    </location>
</feature>
<proteinExistence type="inferred from homology"/>
<gene>
    <name evidence="5 9" type="primary">prmC</name>
    <name evidence="9" type="ORF">G6R29_02770</name>
</gene>
<evidence type="ECO:0000259" key="8">
    <source>
        <dbReference type="Pfam" id="PF17827"/>
    </source>
</evidence>
<feature type="binding site" evidence="5">
    <location>
        <position position="230"/>
    </location>
    <ligand>
        <name>S-adenosyl-L-methionine</name>
        <dbReference type="ChEBI" id="CHEBI:59789"/>
    </ligand>
</feature>
<keyword evidence="1 5" id="KW-0489">Methyltransferase</keyword>
<comment type="caution">
    <text evidence="9">The sequence shown here is derived from an EMBL/GenBank/DDBJ whole genome shotgun (WGS) entry which is preliminary data.</text>
</comment>
<dbReference type="PROSITE" id="PS00092">
    <property type="entry name" value="N6_MTASE"/>
    <property type="match status" value="1"/>
</dbReference>
<dbReference type="Gene3D" id="3.40.50.150">
    <property type="entry name" value="Vaccinia Virus protein VP39"/>
    <property type="match status" value="1"/>
</dbReference>
<dbReference type="NCBIfam" id="TIGR00536">
    <property type="entry name" value="hemK_fam"/>
    <property type="match status" value="1"/>
</dbReference>
<dbReference type="PANTHER" id="PTHR18895:SF74">
    <property type="entry name" value="MTRF1L RELEASE FACTOR GLUTAMINE METHYLTRANSFERASE"/>
    <property type="match status" value="1"/>
</dbReference>
<comment type="function">
    <text evidence="5">Methylates the class 1 translation termination release factors RF1/PrfA and RF2/PrfB on the glutamine residue of the universally conserved GGQ motif.</text>
</comment>
<dbReference type="InterPro" id="IPR040758">
    <property type="entry name" value="PrmC_N"/>
</dbReference>
<protein>
    <recommendedName>
        <fullName evidence="5">Release factor glutamine methyltransferase</fullName>
        <shortName evidence="5">RF MTase</shortName>
        <ecNumber evidence="5">2.1.1.297</ecNumber>
    </recommendedName>
    <alternativeName>
        <fullName evidence="5">N5-glutamine methyltransferase PrmC</fullName>
    </alternativeName>
    <alternativeName>
        <fullName evidence="5">Protein-(glutamine-N5) MTase PrmC</fullName>
    </alternativeName>
    <alternativeName>
        <fullName evidence="5">Protein-glutamine N-methyltransferase PrmC</fullName>
    </alternativeName>
</protein>
<comment type="catalytic activity">
    <reaction evidence="4 5">
        <text>L-glutaminyl-[peptide chain release factor] + S-adenosyl-L-methionine = N(5)-methyl-L-glutaminyl-[peptide chain release factor] + S-adenosyl-L-homocysteine + H(+)</text>
        <dbReference type="Rhea" id="RHEA:42896"/>
        <dbReference type="Rhea" id="RHEA-COMP:10271"/>
        <dbReference type="Rhea" id="RHEA-COMP:10272"/>
        <dbReference type="ChEBI" id="CHEBI:15378"/>
        <dbReference type="ChEBI" id="CHEBI:30011"/>
        <dbReference type="ChEBI" id="CHEBI:57856"/>
        <dbReference type="ChEBI" id="CHEBI:59789"/>
        <dbReference type="ChEBI" id="CHEBI:61891"/>
        <dbReference type="EC" id="2.1.1.297"/>
    </reaction>
</comment>
<dbReference type="CDD" id="cd02440">
    <property type="entry name" value="AdoMet_MTases"/>
    <property type="match status" value="1"/>
</dbReference>
<name>A0ABS5QZE2_9LACO</name>
<evidence type="ECO:0000313" key="10">
    <source>
        <dbReference type="Proteomes" id="UP001519504"/>
    </source>
</evidence>
<dbReference type="HAMAP" id="MF_02126">
    <property type="entry name" value="RF_methyltr_PrmC"/>
    <property type="match status" value="1"/>
</dbReference>
<evidence type="ECO:0000259" key="7">
    <source>
        <dbReference type="Pfam" id="PF05175"/>
    </source>
</evidence>
<comment type="similarity">
    <text evidence="5">Belongs to the protein N5-glutamine methyltransferase family. PrmC subfamily.</text>
</comment>
<feature type="binding site" evidence="5">
    <location>
        <begin position="230"/>
        <end position="233"/>
    </location>
    <ligand>
        <name>substrate</name>
    </ligand>
</feature>
<evidence type="ECO:0000313" key="9">
    <source>
        <dbReference type="EMBL" id="MBS9338556.1"/>
    </source>
</evidence>
<reference evidence="9 10" key="1">
    <citation type="submission" date="2020-02" db="EMBL/GenBank/DDBJ databases">
        <title>Fructobacillus sp. isolated from paper mulberry of Taiwan.</title>
        <authorList>
            <person name="Lin S.-T."/>
        </authorList>
    </citation>
    <scope>NUCLEOTIDE SEQUENCE [LARGE SCALE GENOMIC DNA]</scope>
    <source>
        <strain evidence="9 10">M2-14</strain>
    </source>
</reference>
<dbReference type="InterPro" id="IPR050320">
    <property type="entry name" value="N5-glutamine_MTase"/>
</dbReference>
<keyword evidence="3 5" id="KW-0949">S-adenosyl-L-methionine</keyword>
<dbReference type="Pfam" id="PF05175">
    <property type="entry name" value="MTS"/>
    <property type="match status" value="1"/>
</dbReference>
<dbReference type="GO" id="GO:0102559">
    <property type="term" value="F:peptide chain release factor N(5)-glutamine methyltransferase activity"/>
    <property type="evidence" value="ECO:0007669"/>
    <property type="project" value="UniProtKB-EC"/>
</dbReference>
<evidence type="ECO:0000256" key="4">
    <source>
        <dbReference type="ARBA" id="ARBA00048391"/>
    </source>
</evidence>
<feature type="binding site" evidence="5">
    <location>
        <begin position="163"/>
        <end position="167"/>
    </location>
    <ligand>
        <name>S-adenosyl-L-methionine</name>
        <dbReference type="ChEBI" id="CHEBI:59789"/>
    </ligand>
</feature>
<feature type="domain" description="Methyltransferase small" evidence="7">
    <location>
        <begin position="150"/>
        <end position="237"/>
    </location>
</feature>
<sequence>MAEDVEQHKMPSLNENGKGRFQRQVGRTSRASAKNPSISLLEARKWALAEIVAAGKDEEETLDNLDFLLTGALKVNYGMLRANLTRTMPDWLAARWPNWVAALVKNRPAQYIIGEAPFYGRDFLVDERVLIPRPETELLVDWVLNDLKKEPILAENPTLLDVGTGSGAIALTLSDERPELQVTAADISRPALAIAFENRKKLGLQARVELEESDLFAAFDGQRFDVIVSNPPYIRQDGQSEMDESVVSYEPDLALYADNKGLALYEKMAVQLADHLTENGRAYFEIGYDQGAALTKIFKEALPTAEVQLKKDLAGLDRMIRVKLHGNETL</sequence>
<evidence type="ECO:0000256" key="2">
    <source>
        <dbReference type="ARBA" id="ARBA00022679"/>
    </source>
</evidence>
<dbReference type="SUPFAM" id="SSF53335">
    <property type="entry name" value="S-adenosyl-L-methionine-dependent methyltransferases"/>
    <property type="match status" value="1"/>
</dbReference>
<dbReference type="Pfam" id="PF17827">
    <property type="entry name" value="PrmC_N"/>
    <property type="match status" value="1"/>
</dbReference>
<keyword evidence="10" id="KW-1185">Reference proteome</keyword>
<dbReference type="EC" id="2.1.1.297" evidence="5"/>
<organism evidence="9 10">
    <name type="scientific">Fructobacillus broussonetiae</name>
    <dbReference type="NCBI Taxonomy" id="2713173"/>
    <lineage>
        <taxon>Bacteria</taxon>
        <taxon>Bacillati</taxon>
        <taxon>Bacillota</taxon>
        <taxon>Bacilli</taxon>
        <taxon>Lactobacillales</taxon>
        <taxon>Lactobacillaceae</taxon>
        <taxon>Fructobacillus</taxon>
    </lineage>
</organism>